<comment type="caution">
    <text evidence="3">The sequence shown here is derived from an EMBL/GenBank/DDBJ whole genome shotgun (WGS) entry which is preliminary data.</text>
</comment>
<dbReference type="InterPro" id="IPR000297">
    <property type="entry name" value="PPIase_PpiC"/>
</dbReference>
<dbReference type="PROSITE" id="PS01096">
    <property type="entry name" value="PPIC_PPIASE_1"/>
    <property type="match status" value="1"/>
</dbReference>
<dbReference type="SUPFAM" id="SSF55383">
    <property type="entry name" value="Copper amine oxidase, domain N"/>
    <property type="match status" value="1"/>
</dbReference>
<dbReference type="InterPro" id="IPR023058">
    <property type="entry name" value="PPIase_PpiC_CS"/>
</dbReference>
<feature type="domain" description="PpiC" evidence="2">
    <location>
        <begin position="223"/>
        <end position="313"/>
    </location>
</feature>
<dbReference type="PANTHER" id="PTHR47245">
    <property type="entry name" value="PEPTIDYLPROLYL ISOMERASE"/>
    <property type="match status" value="1"/>
</dbReference>
<evidence type="ECO:0000256" key="1">
    <source>
        <dbReference type="PROSITE-ProRule" id="PRU00278"/>
    </source>
</evidence>
<dbReference type="OrthoDB" id="14196at2"/>
<accession>A0A7X4YT23</accession>
<dbReference type="RefSeq" id="WP_161700545.1">
    <property type="nucleotide sequence ID" value="NZ_JAAAMU010000009.1"/>
</dbReference>
<sequence>MSEGKVKGKIRFRKVGIAVLVVAGMTLAAGAGAYAATKMSLFVNGQKSKVEPVSIKGTTYVPIRAVGEMLGANVNYNASLNSVTITSKSFDAPLGDAGKEAVGSVNGVAITKNQLYNAMIALGGQQTLDNLIQDELVKQEADKQGIVISSSDVEAEIARIKKQFPSEADFENALQQSGMTVEDLMKQTPTQLRIRKILEKRVNVTDAEVKQYFEANKAEYDQPEQVRASHILVATKAEADEIEKQLKAGADFAKLAQAKSLDTGSKAAGGDLGYFGKGAMVPEFEKAAFALKVGELSEPVKSDYGYHVIKVTDHKDAKPATLEEKKAEIREQLAQQRVSALSADWLAELKAKAQITNALQGK</sequence>
<dbReference type="EMBL" id="JAAAMU010000009">
    <property type="protein sequence ID" value="NBC71024.1"/>
    <property type="molecule type" value="Genomic_DNA"/>
</dbReference>
<dbReference type="Gene3D" id="3.10.50.40">
    <property type="match status" value="1"/>
</dbReference>
<dbReference type="InterPro" id="IPR046357">
    <property type="entry name" value="PPIase_dom_sf"/>
</dbReference>
<evidence type="ECO:0000313" key="3">
    <source>
        <dbReference type="EMBL" id="NBC71024.1"/>
    </source>
</evidence>
<protein>
    <submittedName>
        <fullName evidence="3">Peptidylprolyl isomerase</fullName>
    </submittedName>
</protein>
<evidence type="ECO:0000259" key="2">
    <source>
        <dbReference type="PROSITE" id="PS50198"/>
    </source>
</evidence>
<dbReference type="InterPro" id="IPR050245">
    <property type="entry name" value="PrsA_foldase"/>
</dbReference>
<dbReference type="AlphaFoldDB" id="A0A7X4YT23"/>
<dbReference type="Gene3D" id="1.10.4030.10">
    <property type="entry name" value="Porin chaperone SurA, peptide-binding domain"/>
    <property type="match status" value="1"/>
</dbReference>
<dbReference type="Proteomes" id="UP000558113">
    <property type="component" value="Unassembled WGS sequence"/>
</dbReference>
<gene>
    <name evidence="3" type="ORF">GT003_18650</name>
</gene>
<organism evidence="3 4">
    <name type="scientific">Paenibacillus sacheonensis</name>
    <dbReference type="NCBI Taxonomy" id="742054"/>
    <lineage>
        <taxon>Bacteria</taxon>
        <taxon>Bacillati</taxon>
        <taxon>Bacillota</taxon>
        <taxon>Bacilli</taxon>
        <taxon>Bacillales</taxon>
        <taxon>Paenibacillaceae</taxon>
        <taxon>Paenibacillus</taxon>
    </lineage>
</organism>
<dbReference type="GO" id="GO:0003755">
    <property type="term" value="F:peptidyl-prolyl cis-trans isomerase activity"/>
    <property type="evidence" value="ECO:0007669"/>
    <property type="project" value="UniProtKB-KW"/>
</dbReference>
<proteinExistence type="predicted"/>
<evidence type="ECO:0000313" key="4">
    <source>
        <dbReference type="Proteomes" id="UP000558113"/>
    </source>
</evidence>
<dbReference type="InterPro" id="IPR036582">
    <property type="entry name" value="Mao_N_sf"/>
</dbReference>
<dbReference type="PROSITE" id="PS50198">
    <property type="entry name" value="PPIC_PPIASE_2"/>
    <property type="match status" value="1"/>
</dbReference>
<keyword evidence="4" id="KW-1185">Reference proteome</keyword>
<name>A0A7X4YT23_9BACL</name>
<dbReference type="SUPFAM" id="SSF54534">
    <property type="entry name" value="FKBP-like"/>
    <property type="match status" value="1"/>
</dbReference>
<dbReference type="Pfam" id="PF13616">
    <property type="entry name" value="Rotamase_3"/>
    <property type="match status" value="1"/>
</dbReference>
<keyword evidence="1 3" id="KW-0413">Isomerase</keyword>
<reference evidence="3 4" key="1">
    <citation type="submission" date="2020-01" db="EMBL/GenBank/DDBJ databases">
        <title>Paenibacillus soybeanensis sp. nov. isolated from the nodules of soybean (Glycine max(L.) Merr).</title>
        <authorList>
            <person name="Wang H."/>
        </authorList>
    </citation>
    <scope>NUCLEOTIDE SEQUENCE [LARGE SCALE GENOMIC DNA]</scope>
    <source>
        <strain evidence="3 4">DSM 23054</strain>
    </source>
</reference>
<dbReference type="Pfam" id="PF13624">
    <property type="entry name" value="SurA_N_3"/>
    <property type="match status" value="1"/>
</dbReference>
<keyword evidence="1" id="KW-0697">Rotamase</keyword>
<dbReference type="PANTHER" id="PTHR47245:SF2">
    <property type="entry name" value="PEPTIDYL-PROLYL CIS-TRANS ISOMERASE HP_0175-RELATED"/>
    <property type="match status" value="1"/>
</dbReference>